<dbReference type="InterPro" id="IPR003961">
    <property type="entry name" value="FN3_dom"/>
</dbReference>
<dbReference type="RefSeq" id="WP_303277481.1">
    <property type="nucleotide sequence ID" value="NZ_JAUOEK010000090.1"/>
</dbReference>
<comment type="caution">
    <text evidence="3">The sequence shown here is derived from an EMBL/GenBank/DDBJ whole genome shotgun (WGS) entry which is preliminary data.</text>
</comment>
<evidence type="ECO:0000313" key="4">
    <source>
        <dbReference type="Proteomes" id="UP001176883"/>
    </source>
</evidence>
<keyword evidence="1" id="KW-0732">Signal</keyword>
<accession>A0ABT8W9H6</accession>
<organism evidence="3 4">
    <name type="scientific">Flavivirga aquimarina</name>
    <dbReference type="NCBI Taxonomy" id="2027862"/>
    <lineage>
        <taxon>Bacteria</taxon>
        <taxon>Pseudomonadati</taxon>
        <taxon>Bacteroidota</taxon>
        <taxon>Flavobacteriia</taxon>
        <taxon>Flavobacteriales</taxon>
        <taxon>Flavobacteriaceae</taxon>
        <taxon>Flavivirga</taxon>
    </lineage>
</organism>
<reference evidence="3" key="1">
    <citation type="submission" date="2023-07" db="EMBL/GenBank/DDBJ databases">
        <title>Two novel species in the genus Flavivirga.</title>
        <authorList>
            <person name="Kwon K."/>
        </authorList>
    </citation>
    <scope>NUCLEOTIDE SEQUENCE</scope>
    <source>
        <strain evidence="3">KCTC 52353</strain>
    </source>
</reference>
<dbReference type="SUPFAM" id="SSF49265">
    <property type="entry name" value="Fibronectin type III"/>
    <property type="match status" value="1"/>
</dbReference>
<feature type="chain" id="PRO_5046981762" evidence="1">
    <location>
        <begin position="19"/>
        <end position="484"/>
    </location>
</feature>
<dbReference type="Proteomes" id="UP001176883">
    <property type="component" value="Unassembled WGS sequence"/>
</dbReference>
<gene>
    <name evidence="3" type="ORF">Q4Q35_08200</name>
</gene>
<dbReference type="InterPro" id="IPR013783">
    <property type="entry name" value="Ig-like_fold"/>
</dbReference>
<dbReference type="Pfam" id="PF00041">
    <property type="entry name" value="fn3"/>
    <property type="match status" value="1"/>
</dbReference>
<protein>
    <submittedName>
        <fullName evidence="3">Fibronectin type III domain-containing protein</fullName>
    </submittedName>
</protein>
<dbReference type="PROSITE" id="PS50853">
    <property type="entry name" value="FN3"/>
    <property type="match status" value="1"/>
</dbReference>
<evidence type="ECO:0000313" key="3">
    <source>
        <dbReference type="EMBL" id="MDO5969786.1"/>
    </source>
</evidence>
<feature type="signal peptide" evidence="1">
    <location>
        <begin position="1"/>
        <end position="18"/>
    </location>
</feature>
<evidence type="ECO:0000259" key="2">
    <source>
        <dbReference type="PROSITE" id="PS50853"/>
    </source>
</evidence>
<dbReference type="SMART" id="SM00060">
    <property type="entry name" value="FN3"/>
    <property type="match status" value="1"/>
</dbReference>
<dbReference type="InterPro" id="IPR036116">
    <property type="entry name" value="FN3_sf"/>
</dbReference>
<feature type="domain" description="Fibronectin type-III" evidence="2">
    <location>
        <begin position="265"/>
        <end position="353"/>
    </location>
</feature>
<dbReference type="Gene3D" id="2.60.40.10">
    <property type="entry name" value="Immunoglobulins"/>
    <property type="match status" value="1"/>
</dbReference>
<dbReference type="EMBL" id="JAUOEK010000090">
    <property type="protein sequence ID" value="MDO5969786.1"/>
    <property type="molecule type" value="Genomic_DNA"/>
</dbReference>
<proteinExistence type="predicted"/>
<name>A0ABT8W9H6_9FLAO</name>
<sequence length="484" mass="52233">MKLIVKLIILFICSISFAQNDSDYQAILDEATLLGYTLPSLADQTIQNQIIISIKASGVWAKADLILYFKGSGDKNFKLINWKNPIGVKATEESFGGSLTWASTGVKGDGIDVINTHFDPSVGGLNYTQNNAGFYAKISEAFTTKFNLFGGANISLSTELQRPEINSDGSLPPVFTFPGTGLLGVSRNNATSHIVSVGTVLTTQTHASGSITSEDIRILGHSTVTSSNYTRFDGEVAYVLFGGDMSANLSDIDAAFEISSFDTQPPTAPTLSSTFQTSTTVDLSWTAATDNIAVTGYKIYKDGVLEATLGNILTYQVTGLTAATSYDFTVTALDIAGNESVVSNTMTITTDVISSGGGSGNWSLNNEDVYYNTGNVGIGTNTPDEKLAVNGNIHAKEVRVDLNNWPDYVFTKTYNLPTLKEVEEHIKEKGHLPNIPSAKEVEAKGILLGDMNAKLLEKIEELTLYILEQEKQLNQLKIIIKQHN</sequence>
<dbReference type="CDD" id="cd00063">
    <property type="entry name" value="FN3"/>
    <property type="match status" value="1"/>
</dbReference>
<evidence type="ECO:0000256" key="1">
    <source>
        <dbReference type="SAM" id="SignalP"/>
    </source>
</evidence>
<keyword evidence="4" id="KW-1185">Reference proteome</keyword>